<accession>A0A397ZQG2</accession>
<proteinExistence type="predicted"/>
<evidence type="ECO:0000313" key="1">
    <source>
        <dbReference type="EMBL" id="RID67847.1"/>
    </source>
</evidence>
<dbReference type="AlphaFoldDB" id="A0A397ZQG2"/>
<dbReference type="Proteomes" id="UP000264353">
    <property type="component" value="Chromosome A3"/>
</dbReference>
<reference evidence="1 2" key="1">
    <citation type="submission" date="2018-06" db="EMBL/GenBank/DDBJ databases">
        <title>WGS assembly of Brassica rapa FPsc.</title>
        <authorList>
            <person name="Bowman J."/>
            <person name="Kohchi T."/>
            <person name="Yamato K."/>
            <person name="Jenkins J."/>
            <person name="Shu S."/>
            <person name="Ishizaki K."/>
            <person name="Yamaoka S."/>
            <person name="Nishihama R."/>
            <person name="Nakamura Y."/>
            <person name="Berger F."/>
            <person name="Adam C."/>
            <person name="Aki S."/>
            <person name="Althoff F."/>
            <person name="Araki T."/>
            <person name="Arteaga-Vazquez M."/>
            <person name="Balasubrmanian S."/>
            <person name="Bauer D."/>
            <person name="Boehm C."/>
            <person name="Briginshaw L."/>
            <person name="Caballero-Perez J."/>
            <person name="Catarino B."/>
            <person name="Chen F."/>
            <person name="Chiyoda S."/>
            <person name="Chovatia M."/>
            <person name="Davies K."/>
            <person name="Delmans M."/>
            <person name="Demura T."/>
            <person name="Dierschke T."/>
            <person name="Dolan L."/>
            <person name="Dorantes-Acosta A."/>
            <person name="Eklund D."/>
            <person name="Florent S."/>
            <person name="Flores-Sandoval E."/>
            <person name="Fujiyama A."/>
            <person name="Fukuzawa H."/>
            <person name="Galik B."/>
            <person name="Grimanelli D."/>
            <person name="Grimwood J."/>
            <person name="Grossniklaus U."/>
            <person name="Hamada T."/>
            <person name="Haseloff J."/>
            <person name="Hetherington A."/>
            <person name="Higo A."/>
            <person name="Hirakawa Y."/>
            <person name="Hundley H."/>
            <person name="Ikeda Y."/>
            <person name="Inoue K."/>
            <person name="Inoue S."/>
            <person name="Ishida S."/>
            <person name="Jia Q."/>
            <person name="Kakita M."/>
            <person name="Kanazawa T."/>
            <person name="Kawai Y."/>
            <person name="Kawashima T."/>
            <person name="Kennedy M."/>
            <person name="Kinose K."/>
            <person name="Kinoshita T."/>
            <person name="Kohara Y."/>
            <person name="Koide E."/>
            <person name="Komatsu K."/>
            <person name="Kopischke S."/>
            <person name="Kubo M."/>
            <person name="Kyozuka J."/>
            <person name="Lagercrantz U."/>
            <person name="Lin S."/>
            <person name="Lindquist E."/>
            <person name="Lipzen A."/>
            <person name="Lu C."/>
            <person name="Luna E."/>
            <person name="Martienssen R."/>
            <person name="Minamino N."/>
            <person name="Mizutani M."/>
            <person name="Mizutani M."/>
            <person name="Mochizuki N."/>
            <person name="Monte I."/>
            <person name="Mosher R."/>
            <person name="Nagasaki H."/>
            <person name="Nakagami H."/>
            <person name="Naramoto S."/>
            <person name="Nishitani K."/>
            <person name="Ohtani M."/>
            <person name="Okamoto T."/>
            <person name="Okumura M."/>
            <person name="Phillips J."/>
            <person name="Pollak B."/>
            <person name="Reinders A."/>
            <person name="Roevekamp M."/>
            <person name="Sano R."/>
            <person name="Sawa S."/>
            <person name="Schmid M."/>
            <person name="Shirakawa M."/>
            <person name="Solano R."/>
            <person name="Spunde A."/>
            <person name="Suetsugu N."/>
            <person name="Sugano S."/>
            <person name="Sugiyama A."/>
            <person name="Sun R."/>
            <person name="Suzuki Y."/>
            <person name="Takenaka M."/>
            <person name="Takezawa D."/>
            <person name="Tomogane H."/>
            <person name="Tsuzuki M."/>
            <person name="Ueda T."/>
            <person name="Umeda M."/>
            <person name="Ward J."/>
            <person name="Watanabe Y."/>
            <person name="Yazaki K."/>
            <person name="Yokoyama R."/>
            <person name="Yoshitake Y."/>
            <person name="Yotsui I."/>
            <person name="Zachgo S."/>
            <person name="Schmutz J."/>
        </authorList>
    </citation>
    <scope>NUCLEOTIDE SEQUENCE [LARGE SCALE GENOMIC DNA]</scope>
    <source>
        <strain evidence="2">cv. B-3</strain>
    </source>
</reference>
<gene>
    <name evidence="1" type="ORF">BRARA_C00049</name>
</gene>
<protein>
    <submittedName>
        <fullName evidence="1">Uncharacterized protein</fullName>
    </submittedName>
</protein>
<name>A0A397ZQG2_BRACM</name>
<evidence type="ECO:0000313" key="2">
    <source>
        <dbReference type="Proteomes" id="UP000264353"/>
    </source>
</evidence>
<organism evidence="1 2">
    <name type="scientific">Brassica campestris</name>
    <name type="common">Field mustard</name>
    <dbReference type="NCBI Taxonomy" id="3711"/>
    <lineage>
        <taxon>Eukaryota</taxon>
        <taxon>Viridiplantae</taxon>
        <taxon>Streptophyta</taxon>
        <taxon>Embryophyta</taxon>
        <taxon>Tracheophyta</taxon>
        <taxon>Spermatophyta</taxon>
        <taxon>Magnoliopsida</taxon>
        <taxon>eudicotyledons</taxon>
        <taxon>Gunneridae</taxon>
        <taxon>Pentapetalae</taxon>
        <taxon>rosids</taxon>
        <taxon>malvids</taxon>
        <taxon>Brassicales</taxon>
        <taxon>Brassicaceae</taxon>
        <taxon>Brassiceae</taxon>
        <taxon>Brassica</taxon>
    </lineage>
</organism>
<dbReference type="EMBL" id="CM010630">
    <property type="protein sequence ID" value="RID67847.1"/>
    <property type="molecule type" value="Genomic_DNA"/>
</dbReference>
<sequence length="87" mass="9976">MHGLSGYSPAQFAKNKAAASVKLKLLRKLATQTVIYHLWKQPNNLIHNQTSLPATSVFHGIDRELKNNISARRQRKHFSLLMALWLR</sequence>